<evidence type="ECO:0000256" key="7">
    <source>
        <dbReference type="RuleBase" id="RU003879"/>
    </source>
</evidence>
<dbReference type="EMBL" id="SHNN01000004">
    <property type="protein sequence ID" value="MCX2982618.1"/>
    <property type="molecule type" value="Genomic_DNA"/>
</dbReference>
<keyword evidence="4 7" id="KW-0812">Transmembrane</keyword>
<evidence type="ECO:0000256" key="2">
    <source>
        <dbReference type="ARBA" id="ARBA00005811"/>
    </source>
</evidence>
<evidence type="ECO:0000256" key="8">
    <source>
        <dbReference type="SAM" id="Phobius"/>
    </source>
</evidence>
<evidence type="ECO:0000256" key="3">
    <source>
        <dbReference type="ARBA" id="ARBA00022475"/>
    </source>
</evidence>
<evidence type="ECO:0000313" key="10">
    <source>
        <dbReference type="Proteomes" id="UP001143362"/>
    </source>
</evidence>
<dbReference type="Proteomes" id="UP001143362">
    <property type="component" value="Unassembled WGS sequence"/>
</dbReference>
<reference evidence="9" key="1">
    <citation type="submission" date="2019-02" db="EMBL/GenBank/DDBJ databases">
        <authorList>
            <person name="Li S.-H."/>
        </authorList>
    </citation>
    <scope>NUCLEOTIDE SEQUENCE</scope>
    <source>
        <strain evidence="9">IMCC14734</strain>
    </source>
</reference>
<evidence type="ECO:0000256" key="1">
    <source>
        <dbReference type="ARBA" id="ARBA00004162"/>
    </source>
</evidence>
<dbReference type="Gene3D" id="3.30.420.270">
    <property type="match status" value="1"/>
</dbReference>
<evidence type="ECO:0000256" key="5">
    <source>
        <dbReference type="ARBA" id="ARBA00022989"/>
    </source>
</evidence>
<comment type="similarity">
    <text evidence="2 7">Belongs to the ExbD/TolR family.</text>
</comment>
<comment type="caution">
    <text evidence="9">The sequence shown here is derived from an EMBL/GenBank/DDBJ whole genome shotgun (WGS) entry which is preliminary data.</text>
</comment>
<dbReference type="Pfam" id="PF02472">
    <property type="entry name" value="ExbD"/>
    <property type="match status" value="1"/>
</dbReference>
<accession>A0ABT3TJX1</accession>
<evidence type="ECO:0000313" key="9">
    <source>
        <dbReference type="EMBL" id="MCX2982618.1"/>
    </source>
</evidence>
<keyword evidence="3" id="KW-1003">Cell membrane</keyword>
<evidence type="ECO:0000256" key="6">
    <source>
        <dbReference type="ARBA" id="ARBA00023136"/>
    </source>
</evidence>
<keyword evidence="5 8" id="KW-1133">Transmembrane helix</keyword>
<dbReference type="PANTHER" id="PTHR30558:SF13">
    <property type="entry name" value="BIOPOLYMER TRANSPORT PROTEIN EXBD2"/>
    <property type="match status" value="1"/>
</dbReference>
<protein>
    <submittedName>
        <fullName evidence="9">Biopolymer transporter ExbD</fullName>
    </submittedName>
</protein>
<gene>
    <name evidence="9" type="ORF">EYC98_17290</name>
</gene>
<keyword evidence="7" id="KW-0653">Protein transport</keyword>
<sequence>MWFDRVGVDDRGVHRKRVSRQKEDNDVEINLTPMLDVVMIMLIFFIVAGTFITEVVIEVGRNQTTNQASSSPSENISILITASNEIWIHGRRIDARSVRANISRLHAEKPEAKVMLRAHNHSQTRTVAAVIDNCREAGASNIALSTSK</sequence>
<evidence type="ECO:0000256" key="4">
    <source>
        <dbReference type="ARBA" id="ARBA00022692"/>
    </source>
</evidence>
<keyword evidence="10" id="KW-1185">Reference proteome</keyword>
<proteinExistence type="inferred from homology"/>
<keyword evidence="6 8" id="KW-0472">Membrane</keyword>
<keyword evidence="7" id="KW-0813">Transport</keyword>
<feature type="transmembrane region" description="Helical" evidence="8">
    <location>
        <begin position="37"/>
        <end position="57"/>
    </location>
</feature>
<dbReference type="InterPro" id="IPR003400">
    <property type="entry name" value="ExbD"/>
</dbReference>
<comment type="subcellular location">
    <subcellularLocation>
        <location evidence="1">Cell membrane</location>
        <topology evidence="1">Single-pass membrane protein</topology>
    </subcellularLocation>
    <subcellularLocation>
        <location evidence="7">Cell membrane</location>
        <topology evidence="7">Single-pass type II membrane protein</topology>
    </subcellularLocation>
</comment>
<name>A0ABT3TJX1_9GAMM</name>
<dbReference type="PANTHER" id="PTHR30558">
    <property type="entry name" value="EXBD MEMBRANE COMPONENT OF PMF-DRIVEN MACROMOLECULE IMPORT SYSTEM"/>
    <property type="match status" value="1"/>
</dbReference>
<organism evidence="9 10">
    <name type="scientific">Candidatus Litorirhabdus singularis</name>
    <dbReference type="NCBI Taxonomy" id="2518993"/>
    <lineage>
        <taxon>Bacteria</taxon>
        <taxon>Pseudomonadati</taxon>
        <taxon>Pseudomonadota</taxon>
        <taxon>Gammaproteobacteria</taxon>
        <taxon>Cellvibrionales</taxon>
        <taxon>Halieaceae</taxon>
        <taxon>Candidatus Litorirhabdus</taxon>
    </lineage>
</organism>